<name>A0ABR3AYJ1_PHYBL</name>
<sequence>IECTSTIYSFGAIVLESKEIQQALWLNEGKYMYSFVCVNQFFDAFMKGIRALPAWNEIDVAINNLCLVQVFEDVEAKYGNTIPQPTIKDIPAAPLLTMVYEFERGQGSIEMAIVSD</sequence>
<dbReference type="EMBL" id="JBCLYO010000012">
    <property type="protein sequence ID" value="KAL0084452.1"/>
    <property type="molecule type" value="Genomic_DNA"/>
</dbReference>
<evidence type="ECO:0000313" key="2">
    <source>
        <dbReference type="Proteomes" id="UP001448207"/>
    </source>
</evidence>
<proteinExistence type="predicted"/>
<evidence type="ECO:0000313" key="1">
    <source>
        <dbReference type="EMBL" id="KAL0084452.1"/>
    </source>
</evidence>
<comment type="caution">
    <text evidence="1">The sequence shown here is derived from an EMBL/GenBank/DDBJ whole genome shotgun (WGS) entry which is preliminary data.</text>
</comment>
<organism evidence="1 2">
    <name type="scientific">Phycomyces blakesleeanus</name>
    <dbReference type="NCBI Taxonomy" id="4837"/>
    <lineage>
        <taxon>Eukaryota</taxon>
        <taxon>Fungi</taxon>
        <taxon>Fungi incertae sedis</taxon>
        <taxon>Mucoromycota</taxon>
        <taxon>Mucoromycotina</taxon>
        <taxon>Mucoromycetes</taxon>
        <taxon>Mucorales</taxon>
        <taxon>Phycomycetaceae</taxon>
        <taxon>Phycomyces</taxon>
    </lineage>
</organism>
<reference evidence="1 2" key="1">
    <citation type="submission" date="2024-04" db="EMBL/GenBank/DDBJ databases">
        <title>Symmetric and asymmetric DNA N6-adenine methylation regulates different biological responses in Mucorales.</title>
        <authorList>
            <consortium name="Lawrence Berkeley National Laboratory"/>
            <person name="Lax C."/>
            <person name="Mondo S.J."/>
            <person name="Osorio-Concepcion M."/>
            <person name="Muszewska A."/>
            <person name="Corrochano-Luque M."/>
            <person name="Gutierrez G."/>
            <person name="Riley R."/>
            <person name="Lipzen A."/>
            <person name="Guo J."/>
            <person name="Hundley H."/>
            <person name="Amirebrahimi M."/>
            <person name="Ng V."/>
            <person name="Lorenzo-Gutierrez D."/>
            <person name="Binder U."/>
            <person name="Yang J."/>
            <person name="Song Y."/>
            <person name="Canovas D."/>
            <person name="Navarro E."/>
            <person name="Freitag M."/>
            <person name="Gabaldon T."/>
            <person name="Grigoriev I.V."/>
            <person name="Corrochano L.M."/>
            <person name="Nicolas F.E."/>
            <person name="Garre V."/>
        </authorList>
    </citation>
    <scope>NUCLEOTIDE SEQUENCE [LARGE SCALE GENOMIC DNA]</scope>
    <source>
        <strain evidence="1 2">L51</strain>
    </source>
</reference>
<dbReference type="Gene3D" id="2.70.50.80">
    <property type="match status" value="1"/>
</dbReference>
<feature type="non-terminal residue" evidence="1">
    <location>
        <position position="116"/>
    </location>
</feature>
<feature type="non-terminal residue" evidence="1">
    <location>
        <position position="1"/>
    </location>
</feature>
<protein>
    <submittedName>
        <fullName evidence="1">Uncharacterized protein</fullName>
    </submittedName>
</protein>
<keyword evidence="2" id="KW-1185">Reference proteome</keyword>
<gene>
    <name evidence="1" type="ORF">J3Q64DRAFT_1610650</name>
</gene>
<accession>A0ABR3AYJ1</accession>
<dbReference type="Proteomes" id="UP001448207">
    <property type="component" value="Unassembled WGS sequence"/>
</dbReference>